<dbReference type="Pfam" id="PF06305">
    <property type="entry name" value="LapA_dom"/>
    <property type="match status" value="1"/>
</dbReference>
<keyword evidence="2 5" id="KW-0812">Transmembrane</keyword>
<organism evidence="7 8">
    <name type="scientific">Kushneria pakistanensis</name>
    <dbReference type="NCBI Taxonomy" id="1508770"/>
    <lineage>
        <taxon>Bacteria</taxon>
        <taxon>Pseudomonadati</taxon>
        <taxon>Pseudomonadota</taxon>
        <taxon>Gammaproteobacteria</taxon>
        <taxon>Oceanospirillales</taxon>
        <taxon>Halomonadaceae</taxon>
        <taxon>Kushneria</taxon>
    </lineage>
</organism>
<evidence type="ECO:0000256" key="4">
    <source>
        <dbReference type="ARBA" id="ARBA00023136"/>
    </source>
</evidence>
<accession>A0ABQ3F9L7</accession>
<evidence type="ECO:0000256" key="2">
    <source>
        <dbReference type="ARBA" id="ARBA00022692"/>
    </source>
</evidence>
<feature type="transmembrane region" description="Helical" evidence="5">
    <location>
        <begin position="48"/>
        <end position="69"/>
    </location>
</feature>
<feature type="domain" description="Lipopolysaccharide assembly protein A" evidence="6">
    <location>
        <begin position="27"/>
        <end position="90"/>
    </location>
</feature>
<keyword evidence="3 5" id="KW-1133">Transmembrane helix</keyword>
<evidence type="ECO:0000313" key="7">
    <source>
        <dbReference type="EMBL" id="GHC14809.1"/>
    </source>
</evidence>
<dbReference type="RefSeq" id="WP_189514084.1">
    <property type="nucleotide sequence ID" value="NZ_BMZM01000001.1"/>
</dbReference>
<evidence type="ECO:0000256" key="3">
    <source>
        <dbReference type="ARBA" id="ARBA00022989"/>
    </source>
</evidence>
<evidence type="ECO:0000259" key="6">
    <source>
        <dbReference type="Pfam" id="PF06305"/>
    </source>
</evidence>
<evidence type="ECO:0000256" key="5">
    <source>
        <dbReference type="SAM" id="Phobius"/>
    </source>
</evidence>
<name>A0ABQ3F9L7_9GAMM</name>
<keyword evidence="8" id="KW-1185">Reference proteome</keyword>
<evidence type="ECO:0000313" key="8">
    <source>
        <dbReference type="Proteomes" id="UP000604243"/>
    </source>
</evidence>
<dbReference type="InterPro" id="IPR010445">
    <property type="entry name" value="LapA_dom"/>
</dbReference>
<sequence>MRWLKGVVLAVVTLIVLLLGMLFAVRNQQTVPLDVIWAELPAASLSLWLLSALVVGVLLGMVAMSGLYLRLRTTLMRARHDNQQQRKELDRLRVQEFKEAP</sequence>
<dbReference type="Proteomes" id="UP000604243">
    <property type="component" value="Unassembled WGS sequence"/>
</dbReference>
<protein>
    <recommendedName>
        <fullName evidence="6">Lipopolysaccharide assembly protein A domain-containing protein</fullName>
    </recommendedName>
</protein>
<evidence type="ECO:0000256" key="1">
    <source>
        <dbReference type="ARBA" id="ARBA00022475"/>
    </source>
</evidence>
<reference evidence="8" key="1">
    <citation type="journal article" date="2019" name="Int. J. Syst. Evol. Microbiol.">
        <title>The Global Catalogue of Microorganisms (GCM) 10K type strain sequencing project: providing services to taxonomists for standard genome sequencing and annotation.</title>
        <authorList>
            <consortium name="The Broad Institute Genomics Platform"/>
            <consortium name="The Broad Institute Genome Sequencing Center for Infectious Disease"/>
            <person name="Wu L."/>
            <person name="Ma J."/>
        </authorList>
    </citation>
    <scope>NUCLEOTIDE SEQUENCE [LARGE SCALE GENOMIC DNA]</scope>
    <source>
        <strain evidence="8">KCTC 42082</strain>
    </source>
</reference>
<gene>
    <name evidence="7" type="ORF">GCM10010082_01330</name>
</gene>
<keyword evidence="4 5" id="KW-0472">Membrane</keyword>
<keyword evidence="1" id="KW-1003">Cell membrane</keyword>
<proteinExistence type="predicted"/>
<comment type="caution">
    <text evidence="7">The sequence shown here is derived from an EMBL/GenBank/DDBJ whole genome shotgun (WGS) entry which is preliminary data.</text>
</comment>
<dbReference type="EMBL" id="BMZM01000001">
    <property type="protein sequence ID" value="GHC14809.1"/>
    <property type="molecule type" value="Genomic_DNA"/>
</dbReference>